<organism evidence="1 2">
    <name type="scientific">Flavobacterium caeni</name>
    <dbReference type="NCBI Taxonomy" id="490189"/>
    <lineage>
        <taxon>Bacteria</taxon>
        <taxon>Pseudomonadati</taxon>
        <taxon>Bacteroidota</taxon>
        <taxon>Flavobacteriia</taxon>
        <taxon>Flavobacteriales</taxon>
        <taxon>Flavobacteriaceae</taxon>
        <taxon>Flavobacterium</taxon>
    </lineage>
</organism>
<reference evidence="1 2" key="1">
    <citation type="submission" date="2016-10" db="EMBL/GenBank/DDBJ databases">
        <authorList>
            <person name="de Groot N.N."/>
        </authorList>
    </citation>
    <scope>NUCLEOTIDE SEQUENCE [LARGE SCALE GENOMIC DNA]</scope>
    <source>
        <strain evidence="1 2">CGMCC 1.7031</strain>
    </source>
</reference>
<evidence type="ECO:0000313" key="2">
    <source>
        <dbReference type="Proteomes" id="UP000199354"/>
    </source>
</evidence>
<dbReference type="OrthoDB" id="1350548at2"/>
<dbReference type="RefSeq" id="WP_091147317.1">
    <property type="nucleotide sequence ID" value="NZ_FMVF01000043.1"/>
</dbReference>
<accession>A0A1G5KJJ4</accession>
<sequence>MEEIYKKIETIRDVWNYNIWDYPYCQSEIKFDDEAKTNYFGDLMGYFQDTLDTLKSPITGERLFGTFSYHISLLQILYVQQDFIEELLRLFSTGYNKGDLKKDSNYSINREIRNELVGHPIRRDKTGKLISSTLFSYEAHQGKIEYLRYHQQNSFQFESVKHNVADVISRHEIFLNTWLDKIIEKLKLVVNKHKMELLKIKEKVDSIKFESLVSLLEQKYKPFLENTYLYNKESILKVYEKKDVHKRYRIVYDQFLKDLVSSLDEQIDSCDEVFTKHFKIYDGPEIRLKPIFYTGDDGKIHIDLPKRKKKLGRPKKDYNYPLQKLSDPHRRNYKDFNFFSNSILSQCKNKVVVSELNRMGEYLHDDVEYISSYRLVASILKD</sequence>
<gene>
    <name evidence="1" type="ORF">SAMN02927903_03334</name>
</gene>
<dbReference type="AlphaFoldDB" id="A0A1G5KJJ4"/>
<protein>
    <submittedName>
        <fullName evidence="1">Uncharacterized protein</fullName>
    </submittedName>
</protein>
<name>A0A1G5KJJ4_9FLAO</name>
<keyword evidence="2" id="KW-1185">Reference proteome</keyword>
<dbReference type="Proteomes" id="UP000199354">
    <property type="component" value="Unassembled WGS sequence"/>
</dbReference>
<dbReference type="EMBL" id="FMVF01000043">
    <property type="protein sequence ID" value="SCZ00534.1"/>
    <property type="molecule type" value="Genomic_DNA"/>
</dbReference>
<proteinExistence type="predicted"/>
<evidence type="ECO:0000313" key="1">
    <source>
        <dbReference type="EMBL" id="SCZ00534.1"/>
    </source>
</evidence>